<organism evidence="2 3">
    <name type="scientific">Chrysodeixis includens</name>
    <name type="common">Soybean looper</name>
    <name type="synonym">Pseudoplusia includens</name>
    <dbReference type="NCBI Taxonomy" id="689277"/>
    <lineage>
        <taxon>Eukaryota</taxon>
        <taxon>Metazoa</taxon>
        <taxon>Ecdysozoa</taxon>
        <taxon>Arthropoda</taxon>
        <taxon>Hexapoda</taxon>
        <taxon>Insecta</taxon>
        <taxon>Pterygota</taxon>
        <taxon>Neoptera</taxon>
        <taxon>Endopterygota</taxon>
        <taxon>Lepidoptera</taxon>
        <taxon>Glossata</taxon>
        <taxon>Ditrysia</taxon>
        <taxon>Noctuoidea</taxon>
        <taxon>Noctuidae</taxon>
        <taxon>Plusiinae</taxon>
        <taxon>Chrysodeixis</taxon>
    </lineage>
</organism>
<gene>
    <name evidence="2" type="ORF">CINC_LOCUS1630</name>
</gene>
<evidence type="ECO:0000313" key="3">
    <source>
        <dbReference type="Proteomes" id="UP001154114"/>
    </source>
</evidence>
<keyword evidence="3" id="KW-1185">Reference proteome</keyword>
<proteinExistence type="predicted"/>
<name>A0A9N8L1S9_CHRIL</name>
<feature type="compositionally biased region" description="Basic and acidic residues" evidence="1">
    <location>
        <begin position="40"/>
        <end position="58"/>
    </location>
</feature>
<feature type="compositionally biased region" description="Basic and acidic residues" evidence="1">
    <location>
        <begin position="8"/>
        <end position="22"/>
    </location>
</feature>
<dbReference type="EMBL" id="LR824014">
    <property type="protein sequence ID" value="CAD0199940.1"/>
    <property type="molecule type" value="Genomic_DNA"/>
</dbReference>
<protein>
    <submittedName>
        <fullName evidence="2">Uncharacterized protein</fullName>
    </submittedName>
</protein>
<dbReference type="AlphaFoldDB" id="A0A9N8L1S9"/>
<evidence type="ECO:0000313" key="2">
    <source>
        <dbReference type="EMBL" id="CAD0199940.1"/>
    </source>
</evidence>
<reference evidence="2" key="1">
    <citation type="submission" date="2021-12" db="EMBL/GenBank/DDBJ databases">
        <authorList>
            <person name="King R."/>
        </authorList>
    </citation>
    <scope>NUCLEOTIDE SEQUENCE</scope>
</reference>
<accession>A0A9N8L1S9</accession>
<evidence type="ECO:0000256" key="1">
    <source>
        <dbReference type="SAM" id="MobiDB-lite"/>
    </source>
</evidence>
<sequence length="106" mass="12721">MPSDSADNSEREEWHTDRETRPQPKIMEAWKDTNQCTGNDRGHEEQWMDTPREWNERDRKRRTQNNMDKGNTVEKEITDKAWTDPHCRTRKYLLNLKEMDTAGQSV</sequence>
<dbReference type="Proteomes" id="UP001154114">
    <property type="component" value="Chromosome 11"/>
</dbReference>
<feature type="region of interest" description="Disordered" evidence="1">
    <location>
        <begin position="1"/>
        <end position="77"/>
    </location>
</feature>